<evidence type="ECO:0000313" key="2">
    <source>
        <dbReference type="EMBL" id="ETE68015.1"/>
    </source>
</evidence>
<organism evidence="2 3">
    <name type="scientific">Ophiophagus hannah</name>
    <name type="common">King cobra</name>
    <name type="synonym">Naja hannah</name>
    <dbReference type="NCBI Taxonomy" id="8665"/>
    <lineage>
        <taxon>Eukaryota</taxon>
        <taxon>Metazoa</taxon>
        <taxon>Chordata</taxon>
        <taxon>Craniata</taxon>
        <taxon>Vertebrata</taxon>
        <taxon>Euteleostomi</taxon>
        <taxon>Lepidosauria</taxon>
        <taxon>Squamata</taxon>
        <taxon>Bifurcata</taxon>
        <taxon>Unidentata</taxon>
        <taxon>Episquamata</taxon>
        <taxon>Toxicofera</taxon>
        <taxon>Serpentes</taxon>
        <taxon>Colubroidea</taxon>
        <taxon>Elapidae</taxon>
        <taxon>Elapinae</taxon>
        <taxon>Ophiophagus</taxon>
    </lineage>
</organism>
<comment type="caution">
    <text evidence="2">The sequence shown here is derived from an EMBL/GenBank/DDBJ whole genome shotgun (WGS) entry which is preliminary data.</text>
</comment>
<name>V8P152_OPHHA</name>
<dbReference type="Proteomes" id="UP000018936">
    <property type="component" value="Unassembled WGS sequence"/>
</dbReference>
<dbReference type="EMBL" id="AZIM01001123">
    <property type="protein sequence ID" value="ETE68015.1"/>
    <property type="molecule type" value="Genomic_DNA"/>
</dbReference>
<feature type="region of interest" description="Disordered" evidence="1">
    <location>
        <begin position="23"/>
        <end position="190"/>
    </location>
</feature>
<reference evidence="2 3" key="1">
    <citation type="journal article" date="2013" name="Proc. Natl. Acad. Sci. U.S.A.">
        <title>The king cobra genome reveals dynamic gene evolution and adaptation in the snake venom system.</title>
        <authorList>
            <person name="Vonk F.J."/>
            <person name="Casewell N.R."/>
            <person name="Henkel C.V."/>
            <person name="Heimberg A.M."/>
            <person name="Jansen H.J."/>
            <person name="McCleary R.J."/>
            <person name="Kerkkamp H.M."/>
            <person name="Vos R.A."/>
            <person name="Guerreiro I."/>
            <person name="Calvete J.J."/>
            <person name="Wuster W."/>
            <person name="Woods A.E."/>
            <person name="Logan J.M."/>
            <person name="Harrison R.A."/>
            <person name="Castoe T.A."/>
            <person name="de Koning A.P."/>
            <person name="Pollock D.D."/>
            <person name="Yandell M."/>
            <person name="Calderon D."/>
            <person name="Renjifo C."/>
            <person name="Currier R.B."/>
            <person name="Salgado D."/>
            <person name="Pla D."/>
            <person name="Sanz L."/>
            <person name="Hyder A.S."/>
            <person name="Ribeiro J.M."/>
            <person name="Arntzen J.W."/>
            <person name="van den Thillart G.E."/>
            <person name="Boetzer M."/>
            <person name="Pirovano W."/>
            <person name="Dirks R.P."/>
            <person name="Spaink H.P."/>
            <person name="Duboule D."/>
            <person name="McGlinn E."/>
            <person name="Kini R.M."/>
            <person name="Richardson M.K."/>
        </authorList>
    </citation>
    <scope>NUCLEOTIDE SEQUENCE</scope>
    <source>
        <tissue evidence="2">Blood</tissue>
    </source>
</reference>
<protein>
    <submittedName>
        <fullName evidence="2">E3 ubiquitin-protein ligase BRE1A</fullName>
    </submittedName>
</protein>
<dbReference type="AlphaFoldDB" id="V8P152"/>
<keyword evidence="3" id="KW-1185">Reference proteome</keyword>
<feature type="non-terminal residue" evidence="2">
    <location>
        <position position="1"/>
    </location>
</feature>
<evidence type="ECO:0000256" key="1">
    <source>
        <dbReference type="SAM" id="MobiDB-lite"/>
    </source>
</evidence>
<sequence length="190" mass="20501">MGQFITSQLADCQTWQPEAMTRSMQGLGAFGGGAATNSLRHSLGEGRGGGGSSPVPNAASLTPNGKGRAGGGAGINKLASSKGVFVSSGYPSLKRREGSRKGREKERTREKEKEKGDKKERKGREKEREKEGKKGKQKEGGKGGRKREGKEKGRKRNPGTRCSFRGRFETAQQSRARRDPRGHLVQPPVP</sequence>
<evidence type="ECO:0000313" key="3">
    <source>
        <dbReference type="Proteomes" id="UP000018936"/>
    </source>
</evidence>
<feature type="compositionally biased region" description="Basic and acidic residues" evidence="1">
    <location>
        <begin position="94"/>
        <end position="151"/>
    </location>
</feature>
<accession>V8P152</accession>
<proteinExistence type="predicted"/>
<gene>
    <name evidence="2" type="primary">RNF20</name>
    <name evidence="2" type="ORF">L345_06193</name>
</gene>